<protein>
    <submittedName>
        <fullName evidence="1">Uncharacterized protein</fullName>
    </submittedName>
</protein>
<accession>A0A820L497</accession>
<organism evidence="1 2">
    <name type="scientific">Adineta steineri</name>
    <dbReference type="NCBI Taxonomy" id="433720"/>
    <lineage>
        <taxon>Eukaryota</taxon>
        <taxon>Metazoa</taxon>
        <taxon>Spiralia</taxon>
        <taxon>Gnathifera</taxon>
        <taxon>Rotifera</taxon>
        <taxon>Eurotatoria</taxon>
        <taxon>Bdelloidea</taxon>
        <taxon>Adinetida</taxon>
        <taxon>Adinetidae</taxon>
        <taxon>Adineta</taxon>
    </lineage>
</organism>
<reference evidence="1" key="1">
    <citation type="submission" date="2021-02" db="EMBL/GenBank/DDBJ databases">
        <authorList>
            <person name="Nowell W R."/>
        </authorList>
    </citation>
    <scope>NUCLEOTIDE SEQUENCE</scope>
</reference>
<proteinExistence type="predicted"/>
<comment type="caution">
    <text evidence="1">The sequence shown here is derived from an EMBL/GenBank/DDBJ whole genome shotgun (WGS) entry which is preliminary data.</text>
</comment>
<evidence type="ECO:0000313" key="2">
    <source>
        <dbReference type="Proteomes" id="UP000663868"/>
    </source>
</evidence>
<gene>
    <name evidence="1" type="ORF">KXQ929_LOCUS48361</name>
</gene>
<dbReference type="AlphaFoldDB" id="A0A820L497"/>
<dbReference type="EMBL" id="CAJOBB010018863">
    <property type="protein sequence ID" value="CAF4352793.1"/>
    <property type="molecule type" value="Genomic_DNA"/>
</dbReference>
<dbReference type="Proteomes" id="UP000663868">
    <property type="component" value="Unassembled WGS sequence"/>
</dbReference>
<evidence type="ECO:0000313" key="1">
    <source>
        <dbReference type="EMBL" id="CAF4352793.1"/>
    </source>
</evidence>
<feature type="non-terminal residue" evidence="1">
    <location>
        <position position="1"/>
    </location>
</feature>
<name>A0A820L497_9BILA</name>
<sequence>VNDVEQFQLTIEKLKKMIHEKQKQSDESVTKHRVNNLNI</sequence>